<evidence type="ECO:0000313" key="2">
    <source>
        <dbReference type="EMBL" id="KAH3799067.1"/>
    </source>
</evidence>
<reference evidence="2" key="2">
    <citation type="submission" date="2020-11" db="EMBL/GenBank/DDBJ databases">
        <authorList>
            <person name="McCartney M.A."/>
            <person name="Auch B."/>
            <person name="Kono T."/>
            <person name="Mallez S."/>
            <person name="Becker A."/>
            <person name="Gohl D.M."/>
            <person name="Silverstein K.A.T."/>
            <person name="Koren S."/>
            <person name="Bechman K.B."/>
            <person name="Herman A."/>
            <person name="Abrahante J.E."/>
            <person name="Garbe J."/>
        </authorList>
    </citation>
    <scope>NUCLEOTIDE SEQUENCE</scope>
    <source>
        <strain evidence="2">Duluth1</strain>
        <tissue evidence="2">Whole animal</tissue>
    </source>
</reference>
<evidence type="ECO:0000313" key="3">
    <source>
        <dbReference type="Proteomes" id="UP000828390"/>
    </source>
</evidence>
<evidence type="ECO:0000259" key="1">
    <source>
        <dbReference type="Pfam" id="PF16026"/>
    </source>
</evidence>
<gene>
    <name evidence="2" type="ORF">DPMN_152670</name>
</gene>
<sequence>MNLHDPPVVLKENIKRGDEFDPELYVKQHDEDNTVDFVVLPTLMLKSGSIIAKGVVQCKQIKTKQLKSIFLKKSVN</sequence>
<name>A0A9D4FNF5_DREPO</name>
<accession>A0A9D4FNF5</accession>
<protein>
    <recommendedName>
        <fullName evidence="1">Mitochondria-eating protein C-terminal domain-containing protein</fullName>
    </recommendedName>
</protein>
<dbReference type="Pfam" id="PF16026">
    <property type="entry name" value="MIEAP"/>
    <property type="match status" value="1"/>
</dbReference>
<proteinExistence type="predicted"/>
<dbReference type="Proteomes" id="UP000828390">
    <property type="component" value="Unassembled WGS sequence"/>
</dbReference>
<feature type="domain" description="Mitochondria-eating protein C-terminal" evidence="1">
    <location>
        <begin position="1"/>
        <end position="57"/>
    </location>
</feature>
<dbReference type="EMBL" id="JAIWYP010000007">
    <property type="protein sequence ID" value="KAH3799067.1"/>
    <property type="molecule type" value="Genomic_DNA"/>
</dbReference>
<keyword evidence="3" id="KW-1185">Reference proteome</keyword>
<reference evidence="2" key="1">
    <citation type="journal article" date="2019" name="bioRxiv">
        <title>The Genome of the Zebra Mussel, Dreissena polymorpha: A Resource for Invasive Species Research.</title>
        <authorList>
            <person name="McCartney M.A."/>
            <person name="Auch B."/>
            <person name="Kono T."/>
            <person name="Mallez S."/>
            <person name="Zhang Y."/>
            <person name="Obille A."/>
            <person name="Becker A."/>
            <person name="Abrahante J.E."/>
            <person name="Garbe J."/>
            <person name="Badalamenti J.P."/>
            <person name="Herman A."/>
            <person name="Mangelson H."/>
            <person name="Liachko I."/>
            <person name="Sullivan S."/>
            <person name="Sone E.D."/>
            <person name="Koren S."/>
            <person name="Silverstein K.A.T."/>
            <person name="Beckman K.B."/>
            <person name="Gohl D.M."/>
        </authorList>
    </citation>
    <scope>NUCLEOTIDE SEQUENCE</scope>
    <source>
        <strain evidence="2">Duluth1</strain>
        <tissue evidence="2">Whole animal</tissue>
    </source>
</reference>
<organism evidence="2 3">
    <name type="scientific">Dreissena polymorpha</name>
    <name type="common">Zebra mussel</name>
    <name type="synonym">Mytilus polymorpha</name>
    <dbReference type="NCBI Taxonomy" id="45954"/>
    <lineage>
        <taxon>Eukaryota</taxon>
        <taxon>Metazoa</taxon>
        <taxon>Spiralia</taxon>
        <taxon>Lophotrochozoa</taxon>
        <taxon>Mollusca</taxon>
        <taxon>Bivalvia</taxon>
        <taxon>Autobranchia</taxon>
        <taxon>Heteroconchia</taxon>
        <taxon>Euheterodonta</taxon>
        <taxon>Imparidentia</taxon>
        <taxon>Neoheterodontei</taxon>
        <taxon>Myida</taxon>
        <taxon>Dreissenoidea</taxon>
        <taxon>Dreissenidae</taxon>
        <taxon>Dreissena</taxon>
    </lineage>
</organism>
<dbReference type="InterPro" id="IPR031981">
    <property type="entry name" value="MIEAP_C"/>
</dbReference>
<comment type="caution">
    <text evidence="2">The sequence shown here is derived from an EMBL/GenBank/DDBJ whole genome shotgun (WGS) entry which is preliminary data.</text>
</comment>
<dbReference type="AlphaFoldDB" id="A0A9D4FNF5"/>